<organism evidence="4 5">
    <name type="scientific">Psychroserpens luteus</name>
    <dbReference type="NCBI Taxonomy" id="1434066"/>
    <lineage>
        <taxon>Bacteria</taxon>
        <taxon>Pseudomonadati</taxon>
        <taxon>Bacteroidota</taxon>
        <taxon>Flavobacteriia</taxon>
        <taxon>Flavobacteriales</taxon>
        <taxon>Flavobacteriaceae</taxon>
        <taxon>Psychroserpens</taxon>
    </lineage>
</organism>
<dbReference type="EMBL" id="JBHUOS010000001">
    <property type="protein sequence ID" value="MFD2914506.1"/>
    <property type="molecule type" value="Genomic_DNA"/>
</dbReference>
<evidence type="ECO:0000259" key="3">
    <source>
        <dbReference type="PROSITE" id="PS51762"/>
    </source>
</evidence>
<keyword evidence="5" id="KW-1185">Reference proteome</keyword>
<protein>
    <submittedName>
        <fullName evidence="4">Family 16 glycosylhydrolase</fullName>
    </submittedName>
</protein>
<dbReference type="Gene3D" id="2.60.120.200">
    <property type="match status" value="1"/>
</dbReference>
<dbReference type="SUPFAM" id="SSF49299">
    <property type="entry name" value="PKD domain"/>
    <property type="match status" value="1"/>
</dbReference>
<dbReference type="RefSeq" id="WP_194507809.1">
    <property type="nucleotide sequence ID" value="NZ_JADILU010000003.1"/>
</dbReference>
<dbReference type="Proteomes" id="UP001597548">
    <property type="component" value="Unassembled WGS sequence"/>
</dbReference>
<dbReference type="InterPro" id="IPR000601">
    <property type="entry name" value="PKD_dom"/>
</dbReference>
<dbReference type="InterPro" id="IPR013320">
    <property type="entry name" value="ConA-like_dom_sf"/>
</dbReference>
<feature type="domain" description="PKD" evidence="2">
    <location>
        <begin position="61"/>
        <end position="121"/>
    </location>
</feature>
<dbReference type="PANTHER" id="PTHR10963">
    <property type="entry name" value="GLYCOSYL HYDROLASE-RELATED"/>
    <property type="match status" value="1"/>
</dbReference>
<name>A0ABW5ZQ55_9FLAO</name>
<gene>
    <name evidence="4" type="ORF">ACFS29_02565</name>
</gene>
<proteinExistence type="inferred from homology"/>
<comment type="caution">
    <text evidence="4">The sequence shown here is derived from an EMBL/GenBank/DDBJ whole genome shotgun (WGS) entry which is preliminary data.</text>
</comment>
<dbReference type="PROSITE" id="PS51762">
    <property type="entry name" value="GH16_2"/>
    <property type="match status" value="1"/>
</dbReference>
<evidence type="ECO:0000313" key="4">
    <source>
        <dbReference type="EMBL" id="MFD2914506.1"/>
    </source>
</evidence>
<dbReference type="InterPro" id="IPR000757">
    <property type="entry name" value="Beta-glucanase-like"/>
</dbReference>
<dbReference type="Gene3D" id="2.60.40.10">
    <property type="entry name" value="Immunoglobulins"/>
    <property type="match status" value="1"/>
</dbReference>
<dbReference type="InterPro" id="IPR013783">
    <property type="entry name" value="Ig-like_fold"/>
</dbReference>
<evidence type="ECO:0000256" key="1">
    <source>
        <dbReference type="ARBA" id="ARBA00006865"/>
    </source>
</evidence>
<accession>A0ABW5ZQ55</accession>
<reference evidence="5" key="1">
    <citation type="journal article" date="2019" name="Int. J. Syst. Evol. Microbiol.">
        <title>The Global Catalogue of Microorganisms (GCM) 10K type strain sequencing project: providing services to taxonomists for standard genome sequencing and annotation.</title>
        <authorList>
            <consortium name="The Broad Institute Genomics Platform"/>
            <consortium name="The Broad Institute Genome Sequencing Center for Infectious Disease"/>
            <person name="Wu L."/>
            <person name="Ma J."/>
        </authorList>
    </citation>
    <scope>NUCLEOTIDE SEQUENCE [LARGE SCALE GENOMIC DNA]</scope>
    <source>
        <strain evidence="5">KCTC 32514</strain>
    </source>
</reference>
<feature type="domain" description="GH16" evidence="3">
    <location>
        <begin position="259"/>
        <end position="562"/>
    </location>
</feature>
<sequence>MKNIIKITTLILTMVFFVNCQEDEAEIGDIIAPSNLVITAQILGVDAENPNGDGDGFVTLTATADNALSYNFQFGDGTNAAVPSGINTHRYSVVGLNTYTVVISAVGTGGVSTTASIEVDVFSSFNDLEAKVFLSGGEGNSKIWYPKLDEDGHLGVGPTLAQDIADDSNLNGHWFPQYDSTAAFGKCGEGISDCFCNFTLSFSLDADENLSFIQNNNGTTFFNWASGSAVGQTFGEFEDTCFEFDTTGESSVSLAPTSTDWSQVADPNFLEPRGTVMNFSNEGFMGYYTGVNSYEILEVDNNYLYVRFYDNANPVLAWYQKFTTTLPSEDFNTIYTNLVWSDEFDTNGAPNAANWTYDLGNGTDGWGNQEVQIYTNTSENVIVEDGFLKITAKADGSSYTSARIKSENLFEFTYGRVEVRAKLPASIGTWPAIWSLGADYETNTWPGCGEMDIMEQTGQDKNRVLSTVHHPAVSPGAGDGSSVVLTTSTTEFNNYTMEWTPDTITFLVGDTIIHTVANTPDLPFESDFFLILNIAMGGTLGGTIDSGFTEDTMEIDYVRVYQ</sequence>
<dbReference type="SUPFAM" id="SSF49899">
    <property type="entry name" value="Concanavalin A-like lectins/glucanases"/>
    <property type="match status" value="1"/>
</dbReference>
<dbReference type="PROSITE" id="PS50093">
    <property type="entry name" value="PKD"/>
    <property type="match status" value="1"/>
</dbReference>
<dbReference type="Pfam" id="PF00722">
    <property type="entry name" value="Glyco_hydro_16"/>
    <property type="match status" value="1"/>
</dbReference>
<evidence type="ECO:0000313" key="5">
    <source>
        <dbReference type="Proteomes" id="UP001597548"/>
    </source>
</evidence>
<dbReference type="InterPro" id="IPR050546">
    <property type="entry name" value="Glycosyl_Hydrlase_16"/>
</dbReference>
<comment type="similarity">
    <text evidence="1">Belongs to the glycosyl hydrolase 16 family.</text>
</comment>
<dbReference type="InterPro" id="IPR035986">
    <property type="entry name" value="PKD_dom_sf"/>
</dbReference>
<evidence type="ECO:0000259" key="2">
    <source>
        <dbReference type="PROSITE" id="PS50093"/>
    </source>
</evidence>
<dbReference type="PANTHER" id="PTHR10963:SF55">
    <property type="entry name" value="GLYCOSIDE HYDROLASE FAMILY 16 PROTEIN"/>
    <property type="match status" value="1"/>
</dbReference>
<dbReference type="CDD" id="cd08023">
    <property type="entry name" value="GH16_laminarinase_like"/>
    <property type="match status" value="1"/>
</dbReference>